<proteinExistence type="predicted"/>
<dbReference type="Proteomes" id="UP000218327">
    <property type="component" value="Unassembled WGS sequence"/>
</dbReference>
<reference evidence="2" key="1">
    <citation type="submission" date="2017-08" db="EMBL/GenBank/DDBJ databases">
        <title>A dynamic microbial community with high functional redundancy inhabits the cold, oxic subseafloor aquifer.</title>
        <authorList>
            <person name="Tully B.J."/>
            <person name="Wheat C.G."/>
            <person name="Glazer B.T."/>
            <person name="Huber J.A."/>
        </authorList>
    </citation>
    <scope>NUCLEOTIDE SEQUENCE [LARGE SCALE GENOMIC DNA]</scope>
</reference>
<comment type="caution">
    <text evidence="1">The sequence shown here is derived from an EMBL/GenBank/DDBJ whole genome shotgun (WGS) entry which is preliminary data.</text>
</comment>
<organism evidence="1 2">
    <name type="scientific">SAR86 cluster bacterium</name>
    <dbReference type="NCBI Taxonomy" id="2030880"/>
    <lineage>
        <taxon>Bacteria</taxon>
        <taxon>Pseudomonadati</taxon>
        <taxon>Pseudomonadota</taxon>
        <taxon>Gammaproteobacteria</taxon>
        <taxon>SAR86 cluster</taxon>
    </lineage>
</organism>
<evidence type="ECO:0008006" key="3">
    <source>
        <dbReference type="Google" id="ProtNLM"/>
    </source>
</evidence>
<protein>
    <recommendedName>
        <fullName evidence="3">DNA-directed RNA polymerase</fullName>
    </recommendedName>
</protein>
<evidence type="ECO:0000313" key="2">
    <source>
        <dbReference type="Proteomes" id="UP000218327"/>
    </source>
</evidence>
<dbReference type="EMBL" id="NVVJ01000020">
    <property type="protein sequence ID" value="PCJ25088.1"/>
    <property type="molecule type" value="Genomic_DNA"/>
</dbReference>
<gene>
    <name evidence="1" type="ORF">COA96_08055</name>
</gene>
<evidence type="ECO:0000313" key="1">
    <source>
        <dbReference type="EMBL" id="PCJ25088.1"/>
    </source>
</evidence>
<name>A0A2A5B1X4_9GAMM</name>
<accession>A0A2A5B1X4</accession>
<sequence>MLRPLLQKRGDIYHFRWTIPLDLRPIRHRFGSEAWKVFDFYESKILLKVVSHFTRKGIPCITIHDSVRIAAQHEDELVEVFTESIEDVLCIDGFQFGSRDKLVDVDQRGCDWSIEDIYKRLQESQFISKYT</sequence>
<dbReference type="AlphaFoldDB" id="A0A2A5B1X4"/>